<dbReference type="InterPro" id="IPR050619">
    <property type="entry name" value="Flavodoxin"/>
</dbReference>
<evidence type="ECO:0000256" key="7">
    <source>
        <dbReference type="ARBA" id="ARBA00023231"/>
    </source>
</evidence>
<dbReference type="Gene3D" id="3.40.50.360">
    <property type="match status" value="1"/>
</dbReference>
<dbReference type="GO" id="GO:0010181">
    <property type="term" value="F:FMN binding"/>
    <property type="evidence" value="ECO:0007669"/>
    <property type="project" value="UniProtKB-UniRule"/>
</dbReference>
<dbReference type="SUPFAM" id="SSF52218">
    <property type="entry name" value="Flavoproteins"/>
    <property type="match status" value="1"/>
</dbReference>
<dbReference type="PIRSF" id="PIRSF038996">
    <property type="entry name" value="FldA"/>
    <property type="match status" value="1"/>
</dbReference>
<dbReference type="InterPro" id="IPR001094">
    <property type="entry name" value="Flavdoxin-like"/>
</dbReference>
<dbReference type="PRINTS" id="PR00369">
    <property type="entry name" value="FLAVODOXIN"/>
</dbReference>
<protein>
    <recommendedName>
        <fullName evidence="8">Flavodoxin</fullName>
    </recommendedName>
</protein>
<gene>
    <name evidence="10" type="ORF">CRV04_04265</name>
</gene>
<comment type="caution">
    <text evidence="10">The sequence shown here is derived from an EMBL/GenBank/DDBJ whole genome shotgun (WGS) entry which is preliminary data.</text>
</comment>
<dbReference type="PROSITE" id="PS50902">
    <property type="entry name" value="FLAVODOXIN_LIKE"/>
    <property type="match status" value="1"/>
</dbReference>
<sequence>MATAVFYASSTGNTEIVAKSIAKNLGIDAVFDIASNDVSKIGEYDKVIIGSSTWGDGDLQDDWDDAWDDFCNLDFSGKTVALFGLGDQESYADNYVDAMGTLYEQITQKGAKVIGQWPNSDYSHEESKAQKEEGFFVGLALDEDNESELTDERINVWCDEIKEDIL</sequence>
<comment type="similarity">
    <text evidence="2 8">Belongs to the flavodoxin family.</text>
</comment>
<keyword evidence="6 8" id="KW-0249">Electron transport</keyword>
<dbReference type="Pfam" id="PF00258">
    <property type="entry name" value="Flavodoxin_1"/>
    <property type="match status" value="1"/>
</dbReference>
<dbReference type="GO" id="GO:0009055">
    <property type="term" value="F:electron transfer activity"/>
    <property type="evidence" value="ECO:0007669"/>
    <property type="project" value="UniProtKB-UniRule"/>
</dbReference>
<evidence type="ECO:0000256" key="4">
    <source>
        <dbReference type="ARBA" id="ARBA00022630"/>
    </source>
</evidence>
<evidence type="ECO:0000259" key="9">
    <source>
        <dbReference type="PROSITE" id="PS50902"/>
    </source>
</evidence>
<dbReference type="InterPro" id="IPR001226">
    <property type="entry name" value="Flavodoxin_CS"/>
</dbReference>
<evidence type="ECO:0000256" key="6">
    <source>
        <dbReference type="ARBA" id="ARBA00022982"/>
    </source>
</evidence>
<dbReference type="OrthoDB" id="359268at2"/>
<organism evidence="10 11">
    <name type="scientific">Candidatus Marinarcus aquaticus</name>
    <dbReference type="NCBI Taxonomy" id="2044504"/>
    <lineage>
        <taxon>Bacteria</taxon>
        <taxon>Pseudomonadati</taxon>
        <taxon>Campylobacterota</taxon>
        <taxon>Epsilonproteobacteria</taxon>
        <taxon>Campylobacterales</taxon>
        <taxon>Arcobacteraceae</taxon>
        <taxon>Candidatus Marinarcus</taxon>
    </lineage>
</organism>
<dbReference type="NCBIfam" id="TIGR01752">
    <property type="entry name" value="flav_long"/>
    <property type="match status" value="1"/>
</dbReference>
<dbReference type="PROSITE" id="PS00201">
    <property type="entry name" value="FLAVODOXIN"/>
    <property type="match status" value="1"/>
</dbReference>
<keyword evidence="3 8" id="KW-0813">Transport</keyword>
<comment type="cofactor">
    <cofactor evidence="1 8">
        <name>FMN</name>
        <dbReference type="ChEBI" id="CHEBI:58210"/>
    </cofactor>
</comment>
<dbReference type="AlphaFoldDB" id="A0A4Q0XT12"/>
<dbReference type="RefSeq" id="WP_128995572.1">
    <property type="nucleotide sequence ID" value="NZ_PDKN01000002.1"/>
</dbReference>
<evidence type="ECO:0000256" key="5">
    <source>
        <dbReference type="ARBA" id="ARBA00022643"/>
    </source>
</evidence>
<evidence type="ECO:0000313" key="10">
    <source>
        <dbReference type="EMBL" id="RXJ60223.1"/>
    </source>
</evidence>
<dbReference type="InterPro" id="IPR029039">
    <property type="entry name" value="Flavoprotein-like_sf"/>
</dbReference>
<keyword evidence="4 8" id="KW-0285">Flavoprotein</keyword>
<dbReference type="NCBIfam" id="NF006739">
    <property type="entry name" value="PRK09267.1-5"/>
    <property type="match status" value="1"/>
</dbReference>
<accession>A0A4Q0XT12</accession>
<keyword evidence="11" id="KW-1185">Reference proteome</keyword>
<dbReference type="Proteomes" id="UP000290657">
    <property type="component" value="Unassembled WGS sequence"/>
</dbReference>
<evidence type="ECO:0000256" key="1">
    <source>
        <dbReference type="ARBA" id="ARBA00001917"/>
    </source>
</evidence>
<dbReference type="PANTHER" id="PTHR42809:SF1">
    <property type="entry name" value="FLAVODOXIN 1"/>
    <property type="match status" value="1"/>
</dbReference>
<dbReference type="PANTHER" id="PTHR42809">
    <property type="entry name" value="FLAVODOXIN 2"/>
    <property type="match status" value="1"/>
</dbReference>
<evidence type="ECO:0000256" key="2">
    <source>
        <dbReference type="ARBA" id="ARBA00005267"/>
    </source>
</evidence>
<evidence type="ECO:0000256" key="3">
    <source>
        <dbReference type="ARBA" id="ARBA00022448"/>
    </source>
</evidence>
<proteinExistence type="inferred from homology"/>
<keyword evidence="7" id="KW-0535">Nitrogen fixation</keyword>
<comment type="function">
    <text evidence="8">Low-potential electron donor to a number of redox enzymes.</text>
</comment>
<evidence type="ECO:0000256" key="8">
    <source>
        <dbReference type="PIRNR" id="PIRNR038996"/>
    </source>
</evidence>
<feature type="domain" description="Flavodoxin-like" evidence="9">
    <location>
        <begin position="3"/>
        <end position="162"/>
    </location>
</feature>
<name>A0A4Q0XT12_9BACT</name>
<dbReference type="EMBL" id="PDKN01000002">
    <property type="protein sequence ID" value="RXJ60223.1"/>
    <property type="molecule type" value="Genomic_DNA"/>
</dbReference>
<reference evidence="10 11" key="1">
    <citation type="submission" date="2017-10" db="EMBL/GenBank/DDBJ databases">
        <title>Genomics of the genus Arcobacter.</title>
        <authorList>
            <person name="Perez-Cataluna A."/>
            <person name="Figueras M.J."/>
        </authorList>
    </citation>
    <scope>NUCLEOTIDE SEQUENCE [LARGE SCALE GENOMIC DNA]</scope>
    <source>
        <strain evidence="10 11">CECT 8987</strain>
    </source>
</reference>
<dbReference type="NCBIfam" id="NF006738">
    <property type="entry name" value="PRK09267.1-4"/>
    <property type="match status" value="1"/>
</dbReference>
<evidence type="ECO:0000313" key="11">
    <source>
        <dbReference type="Proteomes" id="UP000290657"/>
    </source>
</evidence>
<keyword evidence="5 8" id="KW-0288">FMN</keyword>
<dbReference type="InterPro" id="IPR008254">
    <property type="entry name" value="Flavodoxin/NO_synth"/>
</dbReference>
<dbReference type="InterPro" id="IPR010086">
    <property type="entry name" value="Flavodoxin_lc"/>
</dbReference>